<dbReference type="EMBL" id="BAABCS010000006">
    <property type="protein sequence ID" value="GAA4045944.1"/>
    <property type="molecule type" value="Genomic_DNA"/>
</dbReference>
<keyword evidence="5" id="KW-1185">Reference proteome</keyword>
<evidence type="ECO:0000256" key="2">
    <source>
        <dbReference type="ARBA" id="ARBA00022803"/>
    </source>
</evidence>
<reference evidence="5" key="1">
    <citation type="journal article" date="2019" name="Int. J. Syst. Evol. Microbiol.">
        <title>The Global Catalogue of Microorganisms (GCM) 10K type strain sequencing project: providing services to taxonomists for standard genome sequencing and annotation.</title>
        <authorList>
            <consortium name="The Broad Institute Genomics Platform"/>
            <consortium name="The Broad Institute Genome Sequencing Center for Infectious Disease"/>
            <person name="Wu L."/>
            <person name="Ma J."/>
        </authorList>
    </citation>
    <scope>NUCLEOTIDE SEQUENCE [LARGE SCALE GENOMIC DNA]</scope>
    <source>
        <strain evidence="5">JCM 17068</strain>
    </source>
</reference>
<proteinExistence type="predicted"/>
<keyword evidence="1" id="KW-0677">Repeat</keyword>
<evidence type="ECO:0000256" key="3">
    <source>
        <dbReference type="PROSITE-ProRule" id="PRU00339"/>
    </source>
</evidence>
<evidence type="ECO:0000256" key="1">
    <source>
        <dbReference type="ARBA" id="ARBA00022737"/>
    </source>
</evidence>
<dbReference type="SMART" id="SM00028">
    <property type="entry name" value="TPR"/>
    <property type="match status" value="2"/>
</dbReference>
<dbReference type="SUPFAM" id="SSF48452">
    <property type="entry name" value="TPR-like"/>
    <property type="match status" value="1"/>
</dbReference>
<dbReference type="Pfam" id="PF13414">
    <property type="entry name" value="TPR_11"/>
    <property type="match status" value="1"/>
</dbReference>
<dbReference type="Proteomes" id="UP001500426">
    <property type="component" value="Unassembled WGS sequence"/>
</dbReference>
<dbReference type="PROSITE" id="PS50005">
    <property type="entry name" value="TPR"/>
    <property type="match status" value="2"/>
</dbReference>
<evidence type="ECO:0000313" key="4">
    <source>
        <dbReference type="EMBL" id="GAA4045944.1"/>
    </source>
</evidence>
<sequence>MKQLLFLILIFFTSLSFGQTINDYYHSANRKKELKNFEGAILDYNKVIELDPTYAFSYYNRAEAKLGIQDYKGAIEDYSKNIEIYPDDRMAYYKRGIIKLALGNKEGCLDLKKAKELGLVEVNEQIKEYCN</sequence>
<dbReference type="PANTHER" id="PTHR44858">
    <property type="entry name" value="TETRATRICOPEPTIDE REPEAT PROTEIN 6"/>
    <property type="match status" value="1"/>
</dbReference>
<feature type="repeat" description="TPR" evidence="3">
    <location>
        <begin position="21"/>
        <end position="54"/>
    </location>
</feature>
<gene>
    <name evidence="4" type="ORF">GCM10022388_09250</name>
</gene>
<dbReference type="RefSeq" id="WP_345091314.1">
    <property type="nucleotide sequence ID" value="NZ_BAABCS010000006.1"/>
</dbReference>
<dbReference type="InterPro" id="IPR050498">
    <property type="entry name" value="Ycf3"/>
</dbReference>
<organism evidence="4 5">
    <name type="scientific">Flavobacterium chungnamense</name>
    <dbReference type="NCBI Taxonomy" id="706182"/>
    <lineage>
        <taxon>Bacteria</taxon>
        <taxon>Pseudomonadati</taxon>
        <taxon>Bacteroidota</taxon>
        <taxon>Flavobacteriia</taxon>
        <taxon>Flavobacteriales</taxon>
        <taxon>Flavobacteriaceae</taxon>
        <taxon>Flavobacterium</taxon>
    </lineage>
</organism>
<keyword evidence="2 3" id="KW-0802">TPR repeat</keyword>
<evidence type="ECO:0000313" key="5">
    <source>
        <dbReference type="Proteomes" id="UP001500426"/>
    </source>
</evidence>
<dbReference type="InterPro" id="IPR019734">
    <property type="entry name" value="TPR_rpt"/>
</dbReference>
<dbReference type="PANTHER" id="PTHR44858:SF1">
    <property type="entry name" value="UDP-N-ACETYLGLUCOSAMINE--PEPTIDE N-ACETYLGLUCOSAMINYLTRANSFERASE SPINDLY-RELATED"/>
    <property type="match status" value="1"/>
</dbReference>
<accession>A0ABP7UKG8</accession>
<comment type="caution">
    <text evidence="4">The sequence shown here is derived from an EMBL/GenBank/DDBJ whole genome shotgun (WGS) entry which is preliminary data.</text>
</comment>
<name>A0ABP7UKG8_9FLAO</name>
<dbReference type="Gene3D" id="1.25.40.10">
    <property type="entry name" value="Tetratricopeptide repeat domain"/>
    <property type="match status" value="1"/>
</dbReference>
<dbReference type="InterPro" id="IPR011990">
    <property type="entry name" value="TPR-like_helical_dom_sf"/>
</dbReference>
<feature type="repeat" description="TPR" evidence="3">
    <location>
        <begin position="55"/>
        <end position="88"/>
    </location>
</feature>
<evidence type="ECO:0008006" key="6">
    <source>
        <dbReference type="Google" id="ProtNLM"/>
    </source>
</evidence>
<protein>
    <recommendedName>
        <fullName evidence="6">Tetratricopeptide repeat protein</fullName>
    </recommendedName>
</protein>